<dbReference type="Proteomes" id="UP000018852">
    <property type="component" value="Unassembled WGS sequence"/>
</dbReference>
<name>W1VHJ7_9ACTO</name>
<sequence length="47" mass="5012">MRSLITAHAPDASVSGLWWVDGPGPGGQAQWHVPAHRWLLGRALSAP</sequence>
<gene>
    <name evidence="1" type="ORF">Q605_AUC00533G0002</name>
</gene>
<dbReference type="AlphaFoldDB" id="W1VHJ7"/>
<organism evidence="1 2">
    <name type="scientific">Actinomyces urogenitalis DORA_12</name>
    <dbReference type="NCBI Taxonomy" id="1403939"/>
    <lineage>
        <taxon>Bacteria</taxon>
        <taxon>Bacillati</taxon>
        <taxon>Actinomycetota</taxon>
        <taxon>Actinomycetes</taxon>
        <taxon>Actinomycetales</taxon>
        <taxon>Actinomycetaceae</taxon>
        <taxon>Actinomyces</taxon>
    </lineage>
</organism>
<protein>
    <submittedName>
        <fullName evidence="1">Uncharacterized protein</fullName>
    </submittedName>
</protein>
<dbReference type="EMBL" id="AZLV01000533">
    <property type="protein sequence ID" value="ETJ05186.1"/>
    <property type="molecule type" value="Genomic_DNA"/>
</dbReference>
<evidence type="ECO:0000313" key="1">
    <source>
        <dbReference type="EMBL" id="ETJ05186.1"/>
    </source>
</evidence>
<accession>W1VHJ7</accession>
<evidence type="ECO:0000313" key="2">
    <source>
        <dbReference type="Proteomes" id="UP000018852"/>
    </source>
</evidence>
<proteinExistence type="predicted"/>
<comment type="caution">
    <text evidence="1">The sequence shown here is derived from an EMBL/GenBank/DDBJ whole genome shotgun (WGS) entry which is preliminary data.</text>
</comment>
<reference evidence="1 2" key="1">
    <citation type="submission" date="2013-12" db="EMBL/GenBank/DDBJ databases">
        <title>A Varibaculum cambriense genome reconstructed from a premature infant gut community with otherwise low bacterial novelty that shifts toward anaerobic metabolism during the third week of life.</title>
        <authorList>
            <person name="Brown C.T."/>
            <person name="Sharon I."/>
            <person name="Thomas B.C."/>
            <person name="Castelle C.J."/>
            <person name="Morowitz M.J."/>
            <person name="Banfield J.F."/>
        </authorList>
    </citation>
    <scope>NUCLEOTIDE SEQUENCE [LARGE SCALE GENOMIC DNA]</scope>
    <source>
        <strain evidence="2">DORA_12</strain>
    </source>
</reference>